<evidence type="ECO:0000313" key="3">
    <source>
        <dbReference type="Proteomes" id="UP001221142"/>
    </source>
</evidence>
<keyword evidence="3" id="KW-1185">Reference proteome</keyword>
<proteinExistence type="predicted"/>
<reference evidence="2" key="1">
    <citation type="submission" date="2023-03" db="EMBL/GenBank/DDBJ databases">
        <title>Massive genome expansion in bonnet fungi (Mycena s.s.) driven by repeated elements and novel gene families across ecological guilds.</title>
        <authorList>
            <consortium name="Lawrence Berkeley National Laboratory"/>
            <person name="Harder C.B."/>
            <person name="Miyauchi S."/>
            <person name="Viragh M."/>
            <person name="Kuo A."/>
            <person name="Thoen E."/>
            <person name="Andreopoulos B."/>
            <person name="Lu D."/>
            <person name="Skrede I."/>
            <person name="Drula E."/>
            <person name="Henrissat B."/>
            <person name="Morin E."/>
            <person name="Kohler A."/>
            <person name="Barry K."/>
            <person name="LaButti K."/>
            <person name="Morin E."/>
            <person name="Salamov A."/>
            <person name="Lipzen A."/>
            <person name="Mereny Z."/>
            <person name="Hegedus B."/>
            <person name="Baldrian P."/>
            <person name="Stursova M."/>
            <person name="Weitz H."/>
            <person name="Taylor A."/>
            <person name="Grigoriev I.V."/>
            <person name="Nagy L.G."/>
            <person name="Martin F."/>
            <person name="Kauserud H."/>
        </authorList>
    </citation>
    <scope>NUCLEOTIDE SEQUENCE</scope>
    <source>
        <strain evidence="2">9284</strain>
    </source>
</reference>
<dbReference type="GO" id="GO:0006979">
    <property type="term" value="P:response to oxidative stress"/>
    <property type="evidence" value="ECO:0007669"/>
    <property type="project" value="InterPro"/>
</dbReference>
<sequence length="256" mass="27060">MTLTPLDMHLHSCSVLTSAGLRVINISADGESDAVGRGTGPPCLTADDSSVSVPLTGTRPCLLFPTTTMHRLDLRATTSCFNNPLELPRLTYLGLARVSCVSPNFLVFGSLDDGLPNAVVPTDFTRLNLQTRIAMHPQWPSKQVPTVASGGDLYICSRPEVCIFSRKMGILGQDASKLVDCSDVIPAPPTLTPSQAQAFFPLQVNINDVQQSCQSATFPNLPTAPGAALSVPSIVQDPLTDGPCQDDGTNCVLPSA</sequence>
<feature type="domain" description="Fungal ligninase C-terminal" evidence="1">
    <location>
        <begin position="166"/>
        <end position="233"/>
    </location>
</feature>
<accession>A0AAD7C0M5</accession>
<evidence type="ECO:0000259" key="1">
    <source>
        <dbReference type="Pfam" id="PF11895"/>
    </source>
</evidence>
<gene>
    <name evidence="2" type="ORF">FB45DRAFT_1143623</name>
</gene>
<dbReference type="EMBL" id="JARKIF010000007">
    <property type="protein sequence ID" value="KAJ7635379.1"/>
    <property type="molecule type" value="Genomic_DNA"/>
</dbReference>
<evidence type="ECO:0000313" key="2">
    <source>
        <dbReference type="EMBL" id="KAJ7635379.1"/>
    </source>
</evidence>
<dbReference type="InterPro" id="IPR010255">
    <property type="entry name" value="Haem_peroxidase_sf"/>
</dbReference>
<dbReference type="GO" id="GO:0004601">
    <property type="term" value="F:peroxidase activity"/>
    <property type="evidence" value="ECO:0007669"/>
    <property type="project" value="InterPro"/>
</dbReference>
<dbReference type="GO" id="GO:0020037">
    <property type="term" value="F:heme binding"/>
    <property type="evidence" value="ECO:0007669"/>
    <property type="project" value="InterPro"/>
</dbReference>
<comment type="caution">
    <text evidence="2">The sequence shown here is derived from an EMBL/GenBank/DDBJ whole genome shotgun (WGS) entry which is preliminary data.</text>
</comment>
<dbReference type="AlphaFoldDB" id="A0AAD7C0M5"/>
<dbReference type="InterPro" id="IPR024589">
    <property type="entry name" value="Ligninase_C"/>
</dbReference>
<protein>
    <recommendedName>
        <fullName evidence="1">Fungal ligninase C-terminal domain-containing protein</fullName>
    </recommendedName>
</protein>
<dbReference type="Proteomes" id="UP001221142">
    <property type="component" value="Unassembled WGS sequence"/>
</dbReference>
<dbReference type="Gene3D" id="1.10.520.10">
    <property type="match status" value="1"/>
</dbReference>
<dbReference type="Gene3D" id="1.10.420.10">
    <property type="entry name" value="Peroxidase, domain 2"/>
    <property type="match status" value="1"/>
</dbReference>
<dbReference type="SUPFAM" id="SSF48113">
    <property type="entry name" value="Heme-dependent peroxidases"/>
    <property type="match status" value="1"/>
</dbReference>
<organism evidence="2 3">
    <name type="scientific">Roridomyces roridus</name>
    <dbReference type="NCBI Taxonomy" id="1738132"/>
    <lineage>
        <taxon>Eukaryota</taxon>
        <taxon>Fungi</taxon>
        <taxon>Dikarya</taxon>
        <taxon>Basidiomycota</taxon>
        <taxon>Agaricomycotina</taxon>
        <taxon>Agaricomycetes</taxon>
        <taxon>Agaricomycetidae</taxon>
        <taxon>Agaricales</taxon>
        <taxon>Marasmiineae</taxon>
        <taxon>Mycenaceae</taxon>
        <taxon>Roridomyces</taxon>
    </lineage>
</organism>
<name>A0AAD7C0M5_9AGAR</name>
<dbReference type="Pfam" id="PF11895">
    <property type="entry name" value="Peroxidase_ext"/>
    <property type="match status" value="1"/>
</dbReference>